<keyword evidence="2" id="KW-0479">Metal-binding</keyword>
<protein>
    <submittedName>
        <fullName evidence="6">Radical SAM protein</fullName>
    </submittedName>
</protein>
<dbReference type="GO" id="GO:0003824">
    <property type="term" value="F:catalytic activity"/>
    <property type="evidence" value="ECO:0007669"/>
    <property type="project" value="InterPro"/>
</dbReference>
<dbReference type="CDD" id="cd01335">
    <property type="entry name" value="Radical_SAM"/>
    <property type="match status" value="1"/>
</dbReference>
<dbReference type="GO" id="GO:0051536">
    <property type="term" value="F:iron-sulfur cluster binding"/>
    <property type="evidence" value="ECO:0007669"/>
    <property type="project" value="UniProtKB-KW"/>
</dbReference>
<dbReference type="InterPro" id="IPR007197">
    <property type="entry name" value="rSAM"/>
</dbReference>
<keyword evidence="4" id="KW-0411">Iron-sulfur</keyword>
<evidence type="ECO:0000259" key="5">
    <source>
        <dbReference type="Pfam" id="PF04055"/>
    </source>
</evidence>
<dbReference type="InterPro" id="IPR050377">
    <property type="entry name" value="Radical_SAM_PqqE_MftC-like"/>
</dbReference>
<keyword evidence="1" id="KW-0949">S-adenosyl-L-methionine</keyword>
<dbReference type="Proteomes" id="UP000261257">
    <property type="component" value="Unassembled WGS sequence"/>
</dbReference>
<evidence type="ECO:0000313" key="7">
    <source>
        <dbReference type="Proteomes" id="UP000261257"/>
    </source>
</evidence>
<reference evidence="6 7" key="1">
    <citation type="submission" date="2018-08" db="EMBL/GenBank/DDBJ databases">
        <title>A genome reference for cultivated species of the human gut microbiota.</title>
        <authorList>
            <person name="Zou Y."/>
            <person name="Xue W."/>
            <person name="Luo G."/>
        </authorList>
    </citation>
    <scope>NUCLEOTIDE SEQUENCE [LARGE SCALE GENOMIC DNA]</scope>
    <source>
        <strain evidence="6 7">TF05-11AC</strain>
    </source>
</reference>
<dbReference type="AlphaFoldDB" id="A0A3E4TL21"/>
<evidence type="ECO:0000256" key="2">
    <source>
        <dbReference type="ARBA" id="ARBA00022723"/>
    </source>
</evidence>
<evidence type="ECO:0000313" key="6">
    <source>
        <dbReference type="EMBL" id="RGL91773.1"/>
    </source>
</evidence>
<dbReference type="PANTHER" id="PTHR11228:SF7">
    <property type="entry name" value="PQQA PEPTIDE CYCLASE"/>
    <property type="match status" value="1"/>
</dbReference>
<sequence>MEKQLMEPIKRFFECLLPVTACNFKCSYCYIIQRDHRYNKIPKLKYSAEHIGKALSKERLGGACYFSICGAGETLLGDQIVELAYELLKEGHYVNITTNGTITKAFDRICSFPEGYLSRMHFAFSFHYTELKKLNKLAEFFSNVKKVKIHGCSFLVQLNLTDTYEPYLNEIKDICNKELGALPQLVATRKEINLNNKIEFLTEHSEQEYIEQGSSFNSPLFDFTVKNFNEKRKEFCYAGDWSGVLNLETGLLRKCYSDNGGQLIFDDISVPINFEAIGCCGSLFCMNSSHFLSLGVIPDLYTEVTYAGLRNRPEHNWYTEDMNEILSSKLSLSNNEYSKIKKACIYYTTLLKRAFTGGITKIKNGLKTVLRIKR</sequence>
<organism evidence="6 7">
    <name type="scientific">Hungatella hathewayi</name>
    <dbReference type="NCBI Taxonomy" id="154046"/>
    <lineage>
        <taxon>Bacteria</taxon>
        <taxon>Bacillati</taxon>
        <taxon>Bacillota</taxon>
        <taxon>Clostridia</taxon>
        <taxon>Lachnospirales</taxon>
        <taxon>Lachnospiraceae</taxon>
        <taxon>Hungatella</taxon>
    </lineage>
</organism>
<proteinExistence type="predicted"/>
<dbReference type="InterPro" id="IPR058240">
    <property type="entry name" value="rSAM_sf"/>
</dbReference>
<evidence type="ECO:0000256" key="1">
    <source>
        <dbReference type="ARBA" id="ARBA00022691"/>
    </source>
</evidence>
<dbReference type="GO" id="GO:0046872">
    <property type="term" value="F:metal ion binding"/>
    <property type="evidence" value="ECO:0007669"/>
    <property type="project" value="UniProtKB-KW"/>
</dbReference>
<dbReference type="InterPro" id="IPR013785">
    <property type="entry name" value="Aldolase_TIM"/>
</dbReference>
<evidence type="ECO:0000256" key="3">
    <source>
        <dbReference type="ARBA" id="ARBA00023004"/>
    </source>
</evidence>
<dbReference type="SUPFAM" id="SSF102114">
    <property type="entry name" value="Radical SAM enzymes"/>
    <property type="match status" value="1"/>
</dbReference>
<dbReference type="SFLD" id="SFLDS00029">
    <property type="entry name" value="Radical_SAM"/>
    <property type="match status" value="1"/>
</dbReference>
<feature type="domain" description="Radical SAM core" evidence="5">
    <location>
        <begin position="18"/>
        <end position="124"/>
    </location>
</feature>
<dbReference type="Pfam" id="PF04055">
    <property type="entry name" value="Radical_SAM"/>
    <property type="match status" value="1"/>
</dbReference>
<evidence type="ECO:0000256" key="4">
    <source>
        <dbReference type="ARBA" id="ARBA00023014"/>
    </source>
</evidence>
<name>A0A3E4TL21_9FIRM</name>
<accession>A0A3E4TL21</accession>
<dbReference type="Gene3D" id="3.20.20.70">
    <property type="entry name" value="Aldolase class I"/>
    <property type="match status" value="1"/>
</dbReference>
<comment type="caution">
    <text evidence="6">The sequence shown here is derived from an EMBL/GenBank/DDBJ whole genome shotgun (WGS) entry which is preliminary data.</text>
</comment>
<gene>
    <name evidence="6" type="ORF">DXC39_33090</name>
</gene>
<dbReference type="PANTHER" id="PTHR11228">
    <property type="entry name" value="RADICAL SAM DOMAIN PROTEIN"/>
    <property type="match status" value="1"/>
</dbReference>
<keyword evidence="3" id="KW-0408">Iron</keyword>
<dbReference type="EMBL" id="QSSQ01000079">
    <property type="protein sequence ID" value="RGL91773.1"/>
    <property type="molecule type" value="Genomic_DNA"/>
</dbReference>